<dbReference type="InterPro" id="IPR011708">
    <property type="entry name" value="DNA_pol3_alpha_NTPase_dom"/>
</dbReference>
<evidence type="ECO:0000256" key="5">
    <source>
        <dbReference type="ARBA" id="ARBA00022490"/>
    </source>
</evidence>
<comment type="function">
    <text evidence="10">DNA polymerase III is a complex, multichain enzyme responsible for most of the replicative synthesis in bacteria. This DNA polymerase also exhibits 3' to 5' exonuclease activity. The alpha chain is the DNA polymerase.</text>
</comment>
<evidence type="ECO:0000256" key="1">
    <source>
        <dbReference type="ARBA" id="ARBA00004496"/>
    </source>
</evidence>
<dbReference type="InterPro" id="IPR004013">
    <property type="entry name" value="PHP_dom"/>
</dbReference>
<evidence type="ECO:0000256" key="4">
    <source>
        <dbReference type="ARBA" id="ARBA00019114"/>
    </source>
</evidence>
<evidence type="ECO:0000256" key="9">
    <source>
        <dbReference type="ARBA" id="ARBA00022932"/>
    </source>
</evidence>
<evidence type="ECO:0000313" key="15">
    <source>
        <dbReference type="Proteomes" id="UP000635384"/>
    </source>
</evidence>
<comment type="caution">
    <text evidence="14">The sequence shown here is derived from an EMBL/GenBank/DDBJ whole genome shotgun (WGS) entry which is preliminary data.</text>
</comment>
<dbReference type="NCBIfam" id="TIGR00594">
    <property type="entry name" value="polc"/>
    <property type="match status" value="1"/>
</dbReference>
<dbReference type="Pfam" id="PF17657">
    <property type="entry name" value="DNA_pol3_finger"/>
    <property type="match status" value="1"/>
</dbReference>
<protein>
    <recommendedName>
        <fullName evidence="4">DNA polymerase III subunit alpha</fullName>
        <ecNumber evidence="3">2.7.7.7</ecNumber>
    </recommendedName>
</protein>
<organism evidence="14 15">
    <name type="scientific">Erythrobacter rubeus</name>
    <dbReference type="NCBI Taxonomy" id="2760803"/>
    <lineage>
        <taxon>Bacteria</taxon>
        <taxon>Pseudomonadati</taxon>
        <taxon>Pseudomonadota</taxon>
        <taxon>Alphaproteobacteria</taxon>
        <taxon>Sphingomonadales</taxon>
        <taxon>Erythrobacteraceae</taxon>
        <taxon>Erythrobacter/Porphyrobacter group</taxon>
        <taxon>Erythrobacter</taxon>
    </lineage>
</organism>
<dbReference type="CDD" id="cd04485">
    <property type="entry name" value="DnaE_OBF"/>
    <property type="match status" value="1"/>
</dbReference>
<comment type="subunit">
    <text evidence="11">DNA polymerase III contains a core (composed of alpha, epsilon and theta chains) that associates with a tau subunit. This core dimerizes to form the POLIII' complex. PolIII' associates with the gamma complex (composed of gamma, delta, delta', psi and chi chains) and with the beta chain to form the complete DNA polymerase III complex.</text>
</comment>
<comment type="catalytic activity">
    <reaction evidence="12">
        <text>DNA(n) + a 2'-deoxyribonucleoside 5'-triphosphate = DNA(n+1) + diphosphate</text>
        <dbReference type="Rhea" id="RHEA:22508"/>
        <dbReference type="Rhea" id="RHEA-COMP:17339"/>
        <dbReference type="Rhea" id="RHEA-COMP:17340"/>
        <dbReference type="ChEBI" id="CHEBI:33019"/>
        <dbReference type="ChEBI" id="CHEBI:61560"/>
        <dbReference type="ChEBI" id="CHEBI:173112"/>
        <dbReference type="EC" id="2.7.7.7"/>
    </reaction>
</comment>
<evidence type="ECO:0000313" key="14">
    <source>
        <dbReference type="EMBL" id="MBD2841650.1"/>
    </source>
</evidence>
<comment type="subcellular location">
    <subcellularLocation>
        <location evidence="1">Cytoplasm</location>
    </subcellularLocation>
</comment>
<evidence type="ECO:0000256" key="6">
    <source>
        <dbReference type="ARBA" id="ARBA00022679"/>
    </source>
</evidence>
<dbReference type="PANTHER" id="PTHR32294">
    <property type="entry name" value="DNA POLYMERASE III SUBUNIT ALPHA"/>
    <property type="match status" value="1"/>
</dbReference>
<dbReference type="InterPro" id="IPR041931">
    <property type="entry name" value="DNA_pol3_alpha_thumb_dom"/>
</dbReference>
<feature type="domain" description="Polymerase/histidinol phosphatase N-terminal" evidence="13">
    <location>
        <begin position="7"/>
        <end position="74"/>
    </location>
</feature>
<dbReference type="InterPro" id="IPR004805">
    <property type="entry name" value="DnaE2/DnaE/PolC"/>
</dbReference>
<dbReference type="Gene3D" id="1.10.10.1600">
    <property type="entry name" value="Bacterial DNA polymerase III alpha subunit, thumb domain"/>
    <property type="match status" value="1"/>
</dbReference>
<gene>
    <name evidence="14" type="primary">dnaE</name>
    <name evidence="14" type="ORF">IB285_05175</name>
</gene>
<name>A0ABR8KQ71_9SPHN</name>
<evidence type="ECO:0000256" key="7">
    <source>
        <dbReference type="ARBA" id="ARBA00022695"/>
    </source>
</evidence>
<dbReference type="InterPro" id="IPR049821">
    <property type="entry name" value="PolIIIA_DnaE1_PHP"/>
</dbReference>
<keyword evidence="5" id="KW-0963">Cytoplasm</keyword>
<dbReference type="RefSeq" id="WP_190787171.1">
    <property type="nucleotide sequence ID" value="NZ_JACXLC010000001.1"/>
</dbReference>
<dbReference type="Pfam" id="PF14579">
    <property type="entry name" value="HHH_6"/>
    <property type="match status" value="1"/>
</dbReference>
<keyword evidence="6 14" id="KW-0808">Transferase</keyword>
<evidence type="ECO:0000256" key="2">
    <source>
        <dbReference type="ARBA" id="ARBA00009496"/>
    </source>
</evidence>
<dbReference type="InterPro" id="IPR003141">
    <property type="entry name" value="Pol/His_phosphatase_N"/>
</dbReference>
<evidence type="ECO:0000259" key="13">
    <source>
        <dbReference type="SMART" id="SM00481"/>
    </source>
</evidence>
<evidence type="ECO:0000256" key="3">
    <source>
        <dbReference type="ARBA" id="ARBA00012417"/>
    </source>
</evidence>
<evidence type="ECO:0000256" key="8">
    <source>
        <dbReference type="ARBA" id="ARBA00022705"/>
    </source>
</evidence>
<dbReference type="GO" id="GO:0003887">
    <property type="term" value="F:DNA-directed DNA polymerase activity"/>
    <property type="evidence" value="ECO:0007669"/>
    <property type="project" value="UniProtKB-EC"/>
</dbReference>
<evidence type="ECO:0000256" key="11">
    <source>
        <dbReference type="ARBA" id="ARBA00026073"/>
    </source>
</evidence>
<accession>A0ABR8KQ71</accession>
<keyword evidence="7 14" id="KW-0548">Nucleotidyltransferase</keyword>
<dbReference type="Gene3D" id="1.10.150.870">
    <property type="match status" value="1"/>
</dbReference>
<dbReference type="EMBL" id="JACXLC010000001">
    <property type="protein sequence ID" value="MBD2841650.1"/>
    <property type="molecule type" value="Genomic_DNA"/>
</dbReference>
<evidence type="ECO:0000256" key="10">
    <source>
        <dbReference type="ARBA" id="ARBA00025611"/>
    </source>
</evidence>
<dbReference type="Proteomes" id="UP000635384">
    <property type="component" value="Unassembled WGS sequence"/>
</dbReference>
<evidence type="ECO:0000256" key="12">
    <source>
        <dbReference type="ARBA" id="ARBA00049244"/>
    </source>
</evidence>
<dbReference type="SMART" id="SM00481">
    <property type="entry name" value="POLIIIAc"/>
    <property type="match status" value="1"/>
</dbReference>
<keyword evidence="9" id="KW-0239">DNA-directed DNA polymerase</keyword>
<proteinExistence type="inferred from homology"/>
<dbReference type="Gene3D" id="3.20.20.140">
    <property type="entry name" value="Metal-dependent hydrolases"/>
    <property type="match status" value="1"/>
</dbReference>
<dbReference type="Pfam" id="PF02811">
    <property type="entry name" value="PHP"/>
    <property type="match status" value="1"/>
</dbReference>
<dbReference type="InterPro" id="IPR040982">
    <property type="entry name" value="DNA_pol3_finger"/>
</dbReference>
<comment type="similarity">
    <text evidence="2">Belongs to the DNA polymerase type-C family. DnaE subfamily.</text>
</comment>
<sequence length="1171" mass="127976">MPFAPFIPLRVLSSYSMLEGAIDPKAIAKLAKERGFPAIAICDRNGLYGAVMFAGGCKGEGVQPIIGTLLGVARDGAEGGEGKQVDYLPLYAQDEAGYDNLCHLVSKAHLERPLELEPHVALGDLDGRTDGLIALTGAGEGALTRLLADGQTPKAEALCDRLQQLFPGRLYIELARGGDQTCERAEDALIDLAYARDIPLVATNPANFAEPHMHSAHDAMLCIANSTYVENDDRPRSNAQSFVKSADMMEELFADIPEAISNTVVIAQRCAYAPPYRDPILPSLAGDLEGEAKMLAEESRAGLEARLEPYGDLSDEERKVYFDRLDYEIGIIVNMGFPGYFLIVADFIKWAKEQGIPVGPGRGSGAGSIVAWALTITDLDPIQLGLLFERFLNPERVSMPDFDIDFCETRRGEVIRYVQQKYGADHVAQIITFGKLKARAVLRDCGRILQMSYGQVDRLTKMVPNHPTDPWTLPRALNGAADFKREYTNDNEVKRLVDLAMQLEGLPRNSSTHAAGVVIGDRPLAQLVPLYRDPRSDMPVTQFDMKHVESSGLVKFDFLGLKTLSVLRKATDLLELRGITIDLGTLPLDDAAVYDLMQDGNTVGVFQLESEGMRRTLKAVKPSNFGDIIALVSLYRPGPMDNIPLFGQRKAGEVSIEYPHPKLEGILAETYGIFVYQEQVMQAAQILAGYSLGDADLLRRAMGKKVQAEMDKQRGRFVEGCKEVSGIEARQANELFDLIDKFAGYGFNKSHAAAYALLAYQTAWLKAHYPEEFYAASMCFDLHQSEKLNIFVDDARRYKAPGAKESAGGIEVLAPDVNASEARFTVEQTDDGYGVRYALAGIRNVGEKAMEAIVAEREASGRFESLKDFFERLPQGSMNRRQLEGLICAGALDSLEPNRALLFANADMLLAVAEAAMRERTSGQGGLFGGENAPEDKLRLQPAEEWPRTEQMAKERENFGFYFSAHPVQQFRDVASAQGARTYQSLMEAGAPAGGRGTAVVAAMVEGVNKGRTKRGAEFIRADFSDTSGQFSAACFEESLVPQFDAWAQSGECLLLTVELDSPNPGEPPRLTVRGAKPLALVSGSTPMMLRADILSIQALNDLKLELSTGDASPGEVLVRLILGADEEAMVRLGRNFVLSGDLAERIAEIEGIENVELTPLRGRANLKLVA</sequence>
<keyword evidence="15" id="KW-1185">Reference proteome</keyword>
<keyword evidence="8" id="KW-0235">DNA replication</keyword>
<dbReference type="InterPro" id="IPR029460">
    <property type="entry name" value="DNAPol_HHH"/>
</dbReference>
<dbReference type="PANTHER" id="PTHR32294:SF0">
    <property type="entry name" value="DNA POLYMERASE III SUBUNIT ALPHA"/>
    <property type="match status" value="1"/>
</dbReference>
<reference evidence="14 15" key="1">
    <citation type="submission" date="2020-09" db="EMBL/GenBank/DDBJ databases">
        <authorList>
            <person name="Yoon J.-W."/>
        </authorList>
    </citation>
    <scope>NUCLEOTIDE SEQUENCE [LARGE SCALE GENOMIC DNA]</scope>
    <source>
        <strain evidence="14 15">KMU-140</strain>
    </source>
</reference>
<dbReference type="CDD" id="cd07433">
    <property type="entry name" value="PHP_PolIIIA_DnaE1"/>
    <property type="match status" value="1"/>
</dbReference>
<dbReference type="EC" id="2.7.7.7" evidence="3"/>
<dbReference type="Pfam" id="PF07733">
    <property type="entry name" value="DNA_pol3_alpha"/>
    <property type="match status" value="1"/>
</dbReference>
<dbReference type="NCBIfam" id="NF004226">
    <property type="entry name" value="PRK05673.1"/>
    <property type="match status" value="1"/>
</dbReference>